<dbReference type="InterPro" id="IPR056743">
    <property type="entry name" value="TRM5-TYW2-like_MTfase"/>
</dbReference>
<evidence type="ECO:0000256" key="5">
    <source>
        <dbReference type="ARBA" id="ARBA00022691"/>
    </source>
</evidence>
<proteinExistence type="predicted"/>
<comment type="caution">
    <text evidence="7">The sequence shown here is derived from an EMBL/GenBank/DDBJ whole genome shotgun (WGS) entry which is preliminary data.</text>
</comment>
<dbReference type="CDD" id="cd02440">
    <property type="entry name" value="AdoMet_MTases"/>
    <property type="match status" value="1"/>
</dbReference>
<gene>
    <name evidence="7" type="primary">cbiT</name>
    <name evidence="7" type="ORF">GH810_00645</name>
</gene>
<reference evidence="7" key="1">
    <citation type="submission" date="2019-10" db="EMBL/GenBank/DDBJ databases">
        <authorList>
            <person name="Ross D.E."/>
            <person name="Gulliver D."/>
        </authorList>
    </citation>
    <scope>NUCLEOTIDE SEQUENCE</scope>
    <source>
        <strain evidence="7">DER-2019</strain>
    </source>
</reference>
<evidence type="ECO:0000256" key="3">
    <source>
        <dbReference type="ARBA" id="ARBA00022603"/>
    </source>
</evidence>
<dbReference type="PANTHER" id="PTHR43182:SF1">
    <property type="entry name" value="COBALT-PRECORRIN-7 C(5)-METHYLTRANSFERASE"/>
    <property type="match status" value="1"/>
</dbReference>
<dbReference type="Proteomes" id="UP000616595">
    <property type="component" value="Unassembled WGS sequence"/>
</dbReference>
<organism evidence="7 8">
    <name type="scientific">Acetobacterium paludosum</name>
    <dbReference type="NCBI Taxonomy" id="52693"/>
    <lineage>
        <taxon>Bacteria</taxon>
        <taxon>Bacillati</taxon>
        <taxon>Bacillota</taxon>
        <taxon>Clostridia</taxon>
        <taxon>Eubacteriales</taxon>
        <taxon>Eubacteriaceae</taxon>
        <taxon>Acetobacterium</taxon>
    </lineage>
</organism>
<dbReference type="PANTHER" id="PTHR43182">
    <property type="entry name" value="COBALT-PRECORRIN-6B C(15)-METHYLTRANSFERASE (DECARBOXYLATING)"/>
    <property type="match status" value="1"/>
</dbReference>
<dbReference type="InterPro" id="IPR050714">
    <property type="entry name" value="Cobalamin_biosynth_MTase"/>
</dbReference>
<dbReference type="InterPro" id="IPR029063">
    <property type="entry name" value="SAM-dependent_MTases_sf"/>
</dbReference>
<comment type="pathway">
    <text evidence="1">Cofactor biosynthesis; adenosylcobalamin biosynthesis.</text>
</comment>
<dbReference type="OrthoDB" id="9780707at2"/>
<evidence type="ECO:0000256" key="2">
    <source>
        <dbReference type="ARBA" id="ARBA00022573"/>
    </source>
</evidence>
<dbReference type="RefSeq" id="WP_148565459.1">
    <property type="nucleotide sequence ID" value="NZ_RXYA01000001.1"/>
</dbReference>
<protein>
    <submittedName>
        <fullName evidence="7">Precorrin-6Y C5,15-methyltransferase (Decarboxylating) subunit CbiT</fullName>
    </submittedName>
</protein>
<accession>A0A923HT69</accession>
<dbReference type="InterPro" id="IPR014008">
    <property type="entry name" value="Cbl_synth_MTase_CbiT"/>
</dbReference>
<keyword evidence="8" id="KW-1185">Reference proteome</keyword>
<evidence type="ECO:0000313" key="7">
    <source>
        <dbReference type="EMBL" id="MBC3886825.1"/>
    </source>
</evidence>
<keyword evidence="5" id="KW-0949">S-adenosyl-L-methionine</keyword>
<evidence type="ECO:0000256" key="1">
    <source>
        <dbReference type="ARBA" id="ARBA00004953"/>
    </source>
</evidence>
<dbReference type="NCBIfam" id="TIGR02469">
    <property type="entry name" value="CbiT"/>
    <property type="match status" value="1"/>
</dbReference>
<evidence type="ECO:0000313" key="8">
    <source>
        <dbReference type="Proteomes" id="UP000616595"/>
    </source>
</evidence>
<name>A0A923HT69_9FIRM</name>
<dbReference type="GO" id="GO:0032259">
    <property type="term" value="P:methylation"/>
    <property type="evidence" value="ECO:0007669"/>
    <property type="project" value="UniProtKB-KW"/>
</dbReference>
<reference evidence="7" key="2">
    <citation type="submission" date="2020-10" db="EMBL/GenBank/DDBJ databases">
        <title>Comparative genomics of the Acetobacterium genus.</title>
        <authorList>
            <person name="Marshall C."/>
            <person name="May H."/>
            <person name="Norman S."/>
        </authorList>
    </citation>
    <scope>NUCLEOTIDE SEQUENCE</scope>
    <source>
        <strain evidence="7">DER-2019</strain>
    </source>
</reference>
<evidence type="ECO:0000259" key="6">
    <source>
        <dbReference type="Pfam" id="PF02475"/>
    </source>
</evidence>
<evidence type="ECO:0000256" key="4">
    <source>
        <dbReference type="ARBA" id="ARBA00022679"/>
    </source>
</evidence>
<dbReference type="GO" id="GO:0009236">
    <property type="term" value="P:cobalamin biosynthetic process"/>
    <property type="evidence" value="ECO:0007669"/>
    <property type="project" value="UniProtKB-KW"/>
</dbReference>
<feature type="domain" description="TRM5/TYW2-like methyltransferase" evidence="6">
    <location>
        <begin position="34"/>
        <end position="115"/>
    </location>
</feature>
<dbReference type="Pfam" id="PF02475">
    <property type="entry name" value="TRM5-TYW2_MTfase"/>
    <property type="match status" value="1"/>
</dbReference>
<dbReference type="GO" id="GO:0008276">
    <property type="term" value="F:protein methyltransferase activity"/>
    <property type="evidence" value="ECO:0007669"/>
    <property type="project" value="InterPro"/>
</dbReference>
<dbReference type="SUPFAM" id="SSF53335">
    <property type="entry name" value="S-adenosyl-L-methionine-dependent methyltransferases"/>
    <property type="match status" value="1"/>
</dbReference>
<dbReference type="EMBL" id="WJBD01000001">
    <property type="protein sequence ID" value="MBC3886825.1"/>
    <property type="molecule type" value="Genomic_DNA"/>
</dbReference>
<dbReference type="AlphaFoldDB" id="A0A923HT69"/>
<keyword evidence="2" id="KW-0169">Cobalamin biosynthesis</keyword>
<dbReference type="Gene3D" id="3.40.50.150">
    <property type="entry name" value="Vaccinia Virus protein VP39"/>
    <property type="match status" value="1"/>
</dbReference>
<keyword evidence="4" id="KW-0808">Transferase</keyword>
<keyword evidence="3" id="KW-0489">Methyltransferase</keyword>
<sequence>MSKIAGYKDEAYIRGKAPMTKREIRVLTISLLGIEAGNVVVDIGAGTGGLTMEAAYAAAPGRVYAVEAKETALELVQKNKEHFKADNVMIVPGKAPQVLAEITEPVDRVIIGGSGGNMEGLFKWCKEKIRAGGRVVANFVTLENAAQATTLMNQYFENVELIQVGISRGEGIGGLTMLKASNPIFIITGDVAVKES</sequence>